<dbReference type="InterPro" id="IPR025263">
    <property type="entry name" value="YhdP_central"/>
</dbReference>
<organism evidence="2 3">
    <name type="scientific">Litorivivens lipolytica</name>
    <dbReference type="NCBI Taxonomy" id="1524264"/>
    <lineage>
        <taxon>Bacteria</taxon>
        <taxon>Pseudomonadati</taxon>
        <taxon>Pseudomonadota</taxon>
        <taxon>Gammaproteobacteria</taxon>
        <taxon>Litorivivens</taxon>
    </lineage>
</organism>
<accession>A0A7W4W449</accession>
<feature type="domain" description="YhdP central" evidence="1">
    <location>
        <begin position="7"/>
        <end position="1257"/>
    </location>
</feature>
<reference evidence="2 3" key="1">
    <citation type="submission" date="2020-08" db="EMBL/GenBank/DDBJ databases">
        <title>Genomic Encyclopedia of Type Strains, Phase III (KMG-III): the genomes of soil and plant-associated and newly described type strains.</title>
        <authorList>
            <person name="Whitman W."/>
        </authorList>
    </citation>
    <scope>NUCLEOTIDE SEQUENCE [LARGE SCALE GENOMIC DNA]</scope>
    <source>
        <strain evidence="2 3">CECT 8654</strain>
    </source>
</reference>
<dbReference type="EMBL" id="JACHWY010000001">
    <property type="protein sequence ID" value="MBB3047121.1"/>
    <property type="molecule type" value="Genomic_DNA"/>
</dbReference>
<evidence type="ECO:0000313" key="2">
    <source>
        <dbReference type="EMBL" id="MBB3047121.1"/>
    </source>
</evidence>
<dbReference type="Pfam" id="PF13116">
    <property type="entry name" value="YhdP"/>
    <property type="match status" value="1"/>
</dbReference>
<protein>
    <submittedName>
        <fullName evidence="2">Uncharacterized protein (TIGR02099 family)</fullName>
    </submittedName>
</protein>
<evidence type="ECO:0000259" key="1">
    <source>
        <dbReference type="Pfam" id="PF13116"/>
    </source>
</evidence>
<dbReference type="Proteomes" id="UP000537130">
    <property type="component" value="Unassembled WGS sequence"/>
</dbReference>
<dbReference type="NCBIfam" id="TIGR02099">
    <property type="entry name" value="YhdP family protein"/>
    <property type="match status" value="1"/>
</dbReference>
<dbReference type="InterPro" id="IPR011836">
    <property type="entry name" value="YhdP"/>
</dbReference>
<dbReference type="PANTHER" id="PTHR38690:SF1">
    <property type="entry name" value="PROTEASE"/>
    <property type="match status" value="1"/>
</dbReference>
<evidence type="ECO:0000313" key="3">
    <source>
        <dbReference type="Proteomes" id="UP000537130"/>
    </source>
</evidence>
<gene>
    <name evidence="2" type="ORF">FHR99_001357</name>
</gene>
<proteinExistence type="predicted"/>
<comment type="caution">
    <text evidence="2">The sequence shown here is derived from an EMBL/GenBank/DDBJ whole genome shotgun (WGS) entry which is preliminary data.</text>
</comment>
<keyword evidence="3" id="KW-1185">Reference proteome</keyword>
<name>A0A7W4W449_9GAMM</name>
<sequence>MTLISRLFRILYRSCWALAVSVLVLLALYASAGRYFIEFLPDYSDELVTLVKERAGADLSLERPIAGWTGLSPILDVQSLDLSRDGLPAVTLTGAHVKLGLISGLITRGSVDVLELRADQVDLHLHEDDAGKWTFAGQPLVGSEPANLDLTSILMGIREAEVKAVSVVLHYASGDDAHLWGQRLRLAGDSGFRRLKAGLGIEGSRPTRLIVELNGDPRDTDFQLDAYLKLENSSFSTLAPLLGYYQPLAELEGNGELWFALNGDRQARWQGRLEVPKLSLGKLWESHQDVTSAGLNFAGRVIDGQARTWFSQLDFYWEEQYVDWSGLQLSFAPEAADRLRIVLPSLDFALTQKRLINSGAIPVNLAEVLADLAPQGRIKNLQVDIPLADPKTARLSGELSAVVLESWRNAPSVRGLSGYIEANASGGELTIDSNRFLLGLPSVYENPLELASLATRLQWQITEDVLRIRSGLIQARDGDSRVGGKISLTLPLKANSAIEPEMALLVGLSDADVSQREQYLPSALGDGLKQWMDESIVRGRIESAGFLFSGSLKNPDERRIQLALDGRGFALEYHPDWPGLAKADVDLLLDGDEVTVRAESAQIYKDIVLSDIDVAIGLDKTDDVWLAVKAKAAAPLPSALRVVRESALRNQVGSTFDEWAGRGSVEAVLDLNIPLTPNREPVARVHANIDAKQVELQNLRLKLEDLRGPLVFDSSTGLNGRDIQATVFGKAAQINVIQNPGKPVLVNAKGRADVTSVRDWLQQPLIGFAQGEAAYNVDISVGEDRAHLKASSDLFGVAIDLPHPLGKPMQESRLLELDIPLNRQPLEIDVTIDRLGRLLLGFDDSQAFSGGSFAIGNHSIPPPPRGLFMVVGELPSADLNAWLAVMDRFQRMGSKEGGQPLPIVVENVKVEAFDALGNVWESVLLNAHNGIEGRSPWQFLIAAPRLEGKVIVPADGPLQIDLVRLQLPSAPSPAEGEKVSLLANVQPSLLPELDFSVQQLTVGDAHWGSLAFAMRRREQGVLLQDLRGNIRGLRLGEGRPMELEWLRTEAGDSTRLNGRLAVADIGSVLQSWDFERVMESRSGEAELALSWPDTPDLFSPNIVSGSTSLSFNNGRFLRGSDAASGTLRMVGLLNFANVIRRLQFDFKDIFEKGIHYDRIRGRMQFDDGLMRLPGGMEIEGPSSTFKISGSLDFNTDLTDMELLATLPLGSNLPWVAAFVAGLPAAAGVYIASKVFEEQVDKASTLVYSVKGPWQNPELEFVRMFGEEAEKGDAERKKMRGAGGR</sequence>
<dbReference type="RefSeq" id="WP_183409762.1">
    <property type="nucleotide sequence ID" value="NZ_JACHWY010000001.1"/>
</dbReference>
<dbReference type="PANTHER" id="PTHR38690">
    <property type="entry name" value="PROTEASE-RELATED"/>
    <property type="match status" value="1"/>
</dbReference>